<evidence type="ECO:0000256" key="1">
    <source>
        <dbReference type="SAM" id="MobiDB-lite"/>
    </source>
</evidence>
<organism evidence="2 3">
    <name type="scientific">Saccharothrix lopnurensis</name>
    <dbReference type="NCBI Taxonomy" id="1670621"/>
    <lineage>
        <taxon>Bacteria</taxon>
        <taxon>Bacillati</taxon>
        <taxon>Actinomycetota</taxon>
        <taxon>Actinomycetes</taxon>
        <taxon>Pseudonocardiales</taxon>
        <taxon>Pseudonocardiaceae</taxon>
        <taxon>Saccharothrix</taxon>
    </lineage>
</organism>
<name>A0ABW1P3X7_9PSEU</name>
<dbReference type="Pfam" id="PF10944">
    <property type="entry name" value="DUF2630"/>
    <property type="match status" value="1"/>
</dbReference>
<feature type="region of interest" description="Disordered" evidence="1">
    <location>
        <begin position="55"/>
        <end position="80"/>
    </location>
</feature>
<accession>A0ABW1P3X7</accession>
<dbReference type="Proteomes" id="UP001596220">
    <property type="component" value="Unassembled WGS sequence"/>
</dbReference>
<evidence type="ECO:0000313" key="3">
    <source>
        <dbReference type="Proteomes" id="UP001596220"/>
    </source>
</evidence>
<evidence type="ECO:0000313" key="2">
    <source>
        <dbReference type="EMBL" id="MFC6090280.1"/>
    </source>
</evidence>
<sequence>MRDEELVTRITALVEEEHRLENSHTGEGMSEADSRRLRDVEVALDQTWDLLRQRRARRDAGLDPDGAEARPPGTVENYRQ</sequence>
<dbReference type="EMBL" id="JBHSQO010000011">
    <property type="protein sequence ID" value="MFC6090280.1"/>
    <property type="molecule type" value="Genomic_DNA"/>
</dbReference>
<protein>
    <submittedName>
        <fullName evidence="2">DUF2630 family protein</fullName>
    </submittedName>
</protein>
<proteinExistence type="predicted"/>
<comment type="caution">
    <text evidence="2">The sequence shown here is derived from an EMBL/GenBank/DDBJ whole genome shotgun (WGS) entry which is preliminary data.</text>
</comment>
<gene>
    <name evidence="2" type="ORF">ACFP3R_13430</name>
</gene>
<dbReference type="RefSeq" id="WP_380636010.1">
    <property type="nucleotide sequence ID" value="NZ_JBHSQO010000011.1"/>
</dbReference>
<reference evidence="3" key="1">
    <citation type="journal article" date="2019" name="Int. J. Syst. Evol. Microbiol.">
        <title>The Global Catalogue of Microorganisms (GCM) 10K type strain sequencing project: providing services to taxonomists for standard genome sequencing and annotation.</title>
        <authorList>
            <consortium name="The Broad Institute Genomics Platform"/>
            <consortium name="The Broad Institute Genome Sequencing Center for Infectious Disease"/>
            <person name="Wu L."/>
            <person name="Ma J."/>
        </authorList>
    </citation>
    <scope>NUCLEOTIDE SEQUENCE [LARGE SCALE GENOMIC DNA]</scope>
    <source>
        <strain evidence="3">CGMCC 4.7246</strain>
    </source>
</reference>
<keyword evidence="3" id="KW-1185">Reference proteome</keyword>
<dbReference type="InterPro" id="IPR020311">
    <property type="entry name" value="Uncharacterised_Rv0898c"/>
</dbReference>